<dbReference type="RefSeq" id="WP_369185617.1">
    <property type="nucleotide sequence ID" value="NZ_CP163445.1"/>
</dbReference>
<evidence type="ECO:0000259" key="2">
    <source>
        <dbReference type="Pfam" id="PF00144"/>
    </source>
</evidence>
<dbReference type="GO" id="GO:0016787">
    <property type="term" value="F:hydrolase activity"/>
    <property type="evidence" value="ECO:0007669"/>
    <property type="project" value="UniProtKB-KW"/>
</dbReference>
<dbReference type="SUPFAM" id="SSF56601">
    <property type="entry name" value="beta-lactamase/transpeptidase-like"/>
    <property type="match status" value="1"/>
</dbReference>
<dbReference type="InterPro" id="IPR050491">
    <property type="entry name" value="AmpC-like"/>
</dbReference>
<reference evidence="3" key="1">
    <citation type="submission" date="2024-07" db="EMBL/GenBank/DDBJ databases">
        <authorList>
            <person name="Yu S.T."/>
        </authorList>
    </citation>
    <scope>NUCLEOTIDE SEQUENCE</scope>
    <source>
        <strain evidence="3">Y1</strain>
    </source>
</reference>
<dbReference type="Pfam" id="PF00144">
    <property type="entry name" value="Beta-lactamase"/>
    <property type="match status" value="1"/>
</dbReference>
<evidence type="ECO:0000256" key="1">
    <source>
        <dbReference type="SAM" id="SignalP"/>
    </source>
</evidence>
<keyword evidence="1" id="KW-0732">Signal</keyword>
<feature type="signal peptide" evidence="1">
    <location>
        <begin position="1"/>
        <end position="24"/>
    </location>
</feature>
<dbReference type="Gene3D" id="3.40.710.10">
    <property type="entry name" value="DD-peptidase/beta-lactamase superfamily"/>
    <property type="match status" value="1"/>
</dbReference>
<accession>A0AB39TWP1</accession>
<dbReference type="InterPro" id="IPR001466">
    <property type="entry name" value="Beta-lactam-related"/>
</dbReference>
<dbReference type="EC" id="3.-.-.-" evidence="3"/>
<gene>
    <name evidence="3" type="ORF">AB2U05_35860</name>
</gene>
<keyword evidence="3" id="KW-0378">Hydrolase</keyword>
<dbReference type="InterPro" id="IPR012338">
    <property type="entry name" value="Beta-lactam/transpept-like"/>
</dbReference>
<proteinExistence type="predicted"/>
<dbReference type="AlphaFoldDB" id="A0AB39TWP1"/>
<dbReference type="PANTHER" id="PTHR46825:SF7">
    <property type="entry name" value="D-ALANYL-D-ALANINE CARBOXYPEPTIDASE"/>
    <property type="match status" value="1"/>
</dbReference>
<dbReference type="PANTHER" id="PTHR46825">
    <property type="entry name" value="D-ALANYL-D-ALANINE-CARBOXYPEPTIDASE/ENDOPEPTIDASE AMPH"/>
    <property type="match status" value="1"/>
</dbReference>
<name>A0AB39TWP1_9ACTN</name>
<protein>
    <submittedName>
        <fullName evidence="3">Serine hydrolase domain-containing protein</fullName>
        <ecNumber evidence="3">3.-.-.-</ecNumber>
    </submittedName>
</protein>
<sequence length="440" mass="45646">MARRRVSVLVAAICVALAAPVASASATPVAGGAGGPGASAGSGAVGPGVVVGLVPGDARVDEQGSVQGGAQGGDRADVGARLRAGLQRVTGAGAAASFGEVADEHGTVRAGSGVADLATGAPVRTDGRYRAGSITKMFTATTVLQLVGEHRIGLDDPVERYLPGLVPNGGNITIRQLMNHSSGLWDPTNEPDGGVFPAFKTAEEARTWYREGGPSHSVPRSQVVAASVAHAPYFPPGTSWHYSNVNYTLLGMVVEKVTGHGYAHEIEARILRPLGMTRTYLPGAATDIRGPHAHGYVTLVEGPGPDQRTDFDLTVQSVTWANSAGELISTTDDLLRFERALLGGRLLSPELMKEMSTTIPVTADGSPSRMTYGLGLARVQLSCGPVYGHDGSMPGYQSQLWSSGTRSLAESTTPRGDGPQQIAQYQAQGQLLEDVFCGGR</sequence>
<evidence type="ECO:0000313" key="3">
    <source>
        <dbReference type="EMBL" id="XDQ83504.1"/>
    </source>
</evidence>
<feature type="domain" description="Beta-lactamase-related" evidence="2">
    <location>
        <begin position="101"/>
        <end position="401"/>
    </location>
</feature>
<organism evidence="3">
    <name type="scientific">Streptomyces sp. Y1</name>
    <dbReference type="NCBI Taxonomy" id="3238634"/>
    <lineage>
        <taxon>Bacteria</taxon>
        <taxon>Bacillati</taxon>
        <taxon>Actinomycetota</taxon>
        <taxon>Actinomycetes</taxon>
        <taxon>Kitasatosporales</taxon>
        <taxon>Streptomycetaceae</taxon>
        <taxon>Streptomyces</taxon>
    </lineage>
</organism>
<feature type="chain" id="PRO_5044325241" evidence="1">
    <location>
        <begin position="25"/>
        <end position="440"/>
    </location>
</feature>
<dbReference type="EMBL" id="CP163445">
    <property type="protein sequence ID" value="XDQ83504.1"/>
    <property type="molecule type" value="Genomic_DNA"/>
</dbReference>